<dbReference type="PANTHER" id="PTHR47972">
    <property type="entry name" value="KINESIN-LIKE PROTEIN KLP-3"/>
    <property type="match status" value="1"/>
</dbReference>
<organism evidence="6 7">
    <name type="scientific">Monoraphidium neglectum</name>
    <dbReference type="NCBI Taxonomy" id="145388"/>
    <lineage>
        <taxon>Eukaryota</taxon>
        <taxon>Viridiplantae</taxon>
        <taxon>Chlorophyta</taxon>
        <taxon>core chlorophytes</taxon>
        <taxon>Chlorophyceae</taxon>
        <taxon>CS clade</taxon>
        <taxon>Sphaeropleales</taxon>
        <taxon>Selenastraceae</taxon>
        <taxon>Monoraphidium</taxon>
    </lineage>
</organism>
<protein>
    <submittedName>
        <fullName evidence="6">Kinesin-2</fullName>
    </submittedName>
</protein>
<evidence type="ECO:0000313" key="7">
    <source>
        <dbReference type="Proteomes" id="UP000054498"/>
    </source>
</evidence>
<dbReference type="STRING" id="145388.A0A0D2NRN5"/>
<dbReference type="SMART" id="SM00129">
    <property type="entry name" value="KISc"/>
    <property type="match status" value="1"/>
</dbReference>
<dbReference type="GO" id="GO:0008017">
    <property type="term" value="F:microtubule binding"/>
    <property type="evidence" value="ECO:0007669"/>
    <property type="project" value="InterPro"/>
</dbReference>
<gene>
    <name evidence="6" type="ORF">MNEG_1007</name>
</gene>
<dbReference type="InterPro" id="IPR031852">
    <property type="entry name" value="Vik1/Cik1_MT-bd"/>
</dbReference>
<evidence type="ECO:0000313" key="6">
    <source>
        <dbReference type="EMBL" id="KIZ06956.1"/>
    </source>
</evidence>
<evidence type="ECO:0000256" key="3">
    <source>
        <dbReference type="SAM" id="Coils"/>
    </source>
</evidence>
<dbReference type="GO" id="GO:0003777">
    <property type="term" value="F:microtubule motor activity"/>
    <property type="evidence" value="ECO:0007669"/>
    <property type="project" value="InterPro"/>
</dbReference>
<dbReference type="AlphaFoldDB" id="A0A0D2NRN5"/>
<evidence type="ECO:0000256" key="4">
    <source>
        <dbReference type="SAM" id="MobiDB-lite"/>
    </source>
</evidence>
<feature type="region of interest" description="Disordered" evidence="4">
    <location>
        <begin position="304"/>
        <end position="326"/>
    </location>
</feature>
<feature type="binding site" evidence="2">
    <location>
        <begin position="701"/>
        <end position="708"/>
    </location>
    <ligand>
        <name>ATP</name>
        <dbReference type="ChEBI" id="CHEBI:30616"/>
    </ligand>
</feature>
<dbReference type="InterPro" id="IPR027640">
    <property type="entry name" value="Kinesin-like_fam"/>
</dbReference>
<dbReference type="InterPro" id="IPR001752">
    <property type="entry name" value="Kinesin_motor_dom"/>
</dbReference>
<feature type="region of interest" description="Disordered" evidence="4">
    <location>
        <begin position="74"/>
        <end position="101"/>
    </location>
</feature>
<keyword evidence="3" id="KW-0175">Coiled coil</keyword>
<keyword evidence="2" id="KW-0067">ATP-binding</keyword>
<feature type="compositionally biased region" description="Low complexity" evidence="4">
    <location>
        <begin position="92"/>
        <end position="101"/>
    </location>
</feature>
<dbReference type="KEGG" id="mng:MNEG_1007"/>
<keyword evidence="1 2" id="KW-0505">Motor protein</keyword>
<feature type="coiled-coil region" evidence="3">
    <location>
        <begin position="226"/>
        <end position="292"/>
    </location>
</feature>
<name>A0A0D2NRN5_9CHLO</name>
<keyword evidence="7" id="KW-1185">Reference proteome</keyword>
<keyword evidence="2" id="KW-0547">Nucleotide-binding</keyword>
<dbReference type="Pfam" id="PF16796">
    <property type="entry name" value="Microtub_bd"/>
    <property type="match status" value="1"/>
</dbReference>
<dbReference type="InterPro" id="IPR027417">
    <property type="entry name" value="P-loop_NTPase"/>
</dbReference>
<dbReference type="GeneID" id="25727195"/>
<feature type="compositionally biased region" description="Basic and acidic residues" evidence="4">
    <location>
        <begin position="304"/>
        <end position="313"/>
    </location>
</feature>
<feature type="coiled-coil region" evidence="3">
    <location>
        <begin position="601"/>
        <end position="628"/>
    </location>
</feature>
<sequence>MDKLHSEYEALQQKLARLKREPALGSGVVPGAAPAAAGGAATGSSTLRPLQQLQAGRQATPLGAALAAKVAAKDAPAASLPPRSTENRLPPSKGGASGAAAAGGSECSSGAQISCTQSDAAAALQYIQFSGRHGGSALCAAAASAFEDAEFVKLCEQSMGGQLQRTKEGATTQSRMLELAGMVKLLRRCLREALAKTSALVDQGARIERDMHTHSDSAQLDVGAIQRRLEADAALARKEAAQIEATYKAERAQWVAKVDMQKVEVARLNRELEALEEQRARCREEAQREGEARIQREAEVKELRKAADQRARESQMTQGEAARKLQDAQAELEMRKAQFQDEVRELTQGKEAAAQRAASLQHQLDRLQAVQQGLQASLADKEAAQEALTVQLSQAQRQLEELRLQVTALESDRSGLQSQLRSAQNQVTLQLNDIQMKASRLKAAEDQLQAMQEAHVQEARCLNEQLQEAKDRSTQARANELAARREMEEAQRQAEEGKAACARAEAAQQQLKQQHEALQAEHAALKQQAARLEESDAAARADSSALQTRVSEAEEALAAAKADASVTAARLAERDAQFSELQDVIGKGEQRDVVSRLLARISALQCAAAAAEATRRELHNQMVELRGNIRVFCRVRPHPQTAVRCLPGGSSLALSVDGREHAFSFDKVFGPQAGQEQIFGEVSELVQSALDGYHVCLFSYGQTGAGKTYTMQARRGTGGSPDAAGAGIIPRAVELILGRVEALAAQEWEYRLEASFIEVYNNTLRGAGRGAGRA</sequence>
<feature type="domain" description="Kinesin motor" evidence="5">
    <location>
        <begin position="628"/>
        <end position="774"/>
    </location>
</feature>
<accession>A0A0D2NRN5</accession>
<reference evidence="6 7" key="1">
    <citation type="journal article" date="2013" name="BMC Genomics">
        <title>Reconstruction of the lipid metabolism for the microalga Monoraphidium neglectum from its genome sequence reveals characteristics suitable for biofuel production.</title>
        <authorList>
            <person name="Bogen C."/>
            <person name="Al-Dilaimi A."/>
            <person name="Albersmeier A."/>
            <person name="Wichmann J."/>
            <person name="Grundmann M."/>
            <person name="Rupp O."/>
            <person name="Lauersen K.J."/>
            <person name="Blifernez-Klassen O."/>
            <person name="Kalinowski J."/>
            <person name="Goesmann A."/>
            <person name="Mussgnug J.H."/>
            <person name="Kruse O."/>
        </authorList>
    </citation>
    <scope>NUCLEOTIDE SEQUENCE [LARGE SCALE GENOMIC DNA]</scope>
    <source>
        <strain evidence="6 7">SAG 48.87</strain>
    </source>
</reference>
<proteinExistence type="inferred from homology"/>
<comment type="similarity">
    <text evidence="2">Belongs to the TRAFAC class myosin-kinesin ATPase superfamily. Kinesin family.</text>
</comment>
<evidence type="ECO:0000256" key="1">
    <source>
        <dbReference type="ARBA" id="ARBA00023175"/>
    </source>
</evidence>
<dbReference type="GO" id="GO:0005524">
    <property type="term" value="F:ATP binding"/>
    <property type="evidence" value="ECO:0007669"/>
    <property type="project" value="UniProtKB-UniRule"/>
</dbReference>
<dbReference type="OrthoDB" id="3176171at2759"/>
<dbReference type="Gene3D" id="3.40.850.10">
    <property type="entry name" value="Kinesin motor domain"/>
    <property type="match status" value="1"/>
</dbReference>
<evidence type="ECO:0000259" key="5">
    <source>
        <dbReference type="PROSITE" id="PS50067"/>
    </source>
</evidence>
<dbReference type="Proteomes" id="UP000054498">
    <property type="component" value="Unassembled WGS sequence"/>
</dbReference>
<dbReference type="InterPro" id="IPR036961">
    <property type="entry name" value="Kinesin_motor_dom_sf"/>
</dbReference>
<dbReference type="RefSeq" id="XP_013905975.1">
    <property type="nucleotide sequence ID" value="XM_014050521.1"/>
</dbReference>
<dbReference type="GO" id="GO:0007018">
    <property type="term" value="P:microtubule-based movement"/>
    <property type="evidence" value="ECO:0007669"/>
    <property type="project" value="InterPro"/>
</dbReference>
<dbReference type="PROSITE" id="PS50067">
    <property type="entry name" value="KINESIN_MOTOR_2"/>
    <property type="match status" value="1"/>
</dbReference>
<dbReference type="EMBL" id="KK100312">
    <property type="protein sequence ID" value="KIZ06956.1"/>
    <property type="molecule type" value="Genomic_DNA"/>
</dbReference>
<evidence type="ECO:0000256" key="2">
    <source>
        <dbReference type="PROSITE-ProRule" id="PRU00283"/>
    </source>
</evidence>
<dbReference type="SUPFAM" id="SSF52540">
    <property type="entry name" value="P-loop containing nucleoside triphosphate hydrolases"/>
    <property type="match status" value="1"/>
</dbReference>